<proteinExistence type="predicted"/>
<dbReference type="OrthoDB" id="332002at2759"/>
<name>A0A125YKC8_TOXGV</name>
<feature type="compositionally biased region" description="Basic and acidic residues" evidence="1">
    <location>
        <begin position="2335"/>
        <end position="2354"/>
    </location>
</feature>
<sequence length="2597" mass="280606">MKPSSWRRPAGHATRLYGSALVSRPLSLSKATFAQELQRVSRVERRTRGTTTSLSNVRSAVEQKRDTDGLRLRNCSRFFRRAYHKQPRRDANPPVASVPPPASPAPPLSYPPSDEEDAACLSIFERIYRAKSHPSPSASVGDASASSLLSSSRCVGDAAASVDVEIEVEEDAGRLPNADCESDGLPASLPSVDGLHPTRRSPVSSSSSVSASSPPSANSPVPPLTSSPSSGGSHRPVPRRLSKLSCHVLVCMLADLARSGVRTREAWQPLLLLLLQSLPRLSAQQIQQTVLALSQAGLCAPVVLQGLSEALYWKCEQKKALPDNLVLLLDALRRLRYCPSTRHLNKYIERMKDGRKKLTVSHCLKLLRFFAEAGVDAGDLKYPEFYWGLYARLTSGFSSLHPAEVAATAQLLAQLGVRDSQFFDHLCRALYNRSADIVNTNVAVASRVDEALEASRSSPGLPLSPIVEVLRSRRAYGHGLLSSSPSLPSSSPSSPSSPSSSSLSAASLSASSTSSASSLAFGSPVSRVSPLAEGSRQTQWSQTVLGAAAFEARPGRGADEAKPISESDQFFSALVHLGRTLLHIKTENPPVHFWLAMKHHLEHHWLSLRPEHTVFTLSFLARYHHRDTSLLNKLGLAVERNLLSFSPNELASILFSFSSLAYRHRTLHATLAFRLLQGSASPDLGCLDDVFLHSVSPLVRLPGRPKRAQTRPTLPEGSLPFPFLSGNHGEGVNEPVPDRLSSTPSLSRHGSLPFSIVTPLLAQPPCLSPSSQPAAGTSDSVSPVSPGACKLASPRGAEREAGREVLEAERQGHLVWMSKGGEGNTHEFVNETESSSRTRVSLMDPKGEGVGGDSTSEAGRHQTGSDTRRVRDSESPSSPFLSYESVWNNSAFNAGERGGQRKASDGQAQPLAADAHMPPPMFFSVDGRSTDRTVRKLGGSGSTVQLLPESRGRHDVHNEGFTGAWSRDEERCVTRAGQNFDSPRWVEGREASAPLAIRETETGASWSGTSESKEAGDGARDGRGQSDNSLAWFNGEVESRQISLKMPRPASFVPRRIEPAVAAAMLDACVELKYRDRLFLACLTASLKVAVEETGVHSFGTFVQTNGIVSAPQPRFGLREGARVAGDLPAAGGASQAEATWSETTCQRVYGGGADGRGLRAPVGLHEVASKMVWTPDTPNADVTLDGGSDLRALRLQAAGRLCTDEGRPETSSTTPTSSTMPARHQTRYTKTSVSPESSSSRDVSHKHASPSAVEATSPQAPQEDTFMFLSEFDPSQIDSGRPSPQAKEADSADSHCAGEGRRLGEATKGCEASTSDSGDKPSAGDSLSPSLAAGASLARPSSSRSVTSSALFPSSTSGVMRFRYTRHFFELLRRAALRQGARRSADDWSLLSKLDVSPPEDRGIADGRQTGRQLPRAPSQEGGEQLEAACEGTGGVLLASRLRKSTKGVVGRCASFIPADASIERRIHPDQLRRRFWDRLFETTGHPAKRRLYHRRLFLAACELRFQALPSRPLRLSPVGLSGQGRQTEVQPDEDEASVSGRDALPEKPSNAKTKAGLASERPGGESEGDVESVEGREQLEGTSCVPFRDCGVLGRRQRQRQRAASVQRPKGRKGKSAASSCPEDNAFRDAQTVRNAMRRWSLLRRAFLEPYEDHARALQVALCRQKLSERSGKLPPGFPQEAGETEYTSLGTSPSTREPANSLRPTRGDAGSETARHPAASHSGATSSCAAPGLSLLFLPRPHDGHPPSRLPFLVDTVQLLPAKRLFEGHGTHARVRRGVFLAESRLAHMQARILRDNARSRDRVTRHRMGGDDQYASVKKLDEALQRRQNFGPRASILLAHAETTNETGKDPSRFPLPGLDELCAANVTPPRGHMRASVSAEDASFVKVPFATVRDRQQTYMPSEDSLACTAHEAGAVALPRRAPCAAGSNDDAVENGMDEASKARQKNVPLTLRSIRPLCPLVREVACALEASVRLHFLPPGLLTAFASHLLHIVTNVSAVICSPSLVGVEAPRRPRHPAAELQQSEKALQAGDEASHAVEEEGHRRVRVQTKTVFVELSNLLRCLTRAADAACCVPGTAAADAENENGNEEEAEHHKADARPRDVKPFPEEQQRVWKILEKCFRAAAFEALWNPEATFNASSRHQGASPPDSVPFVSGLQRSDASVAAAPSDPALLLHSLRVYTRLAHQLTFSSGASFLSADCGGREQKTKLCFPTEDATLYSRLVDRPPRPAPSCLVSVPGVSGRNTCEDGNRNRTSPLFLSHGEWGRTLLDFIGGRLGHSGASQREKETGRLPARAHRDSGDNTASSDKGNGVSQASSIAGEPGVRGVDSKRERRQAVANAEKDSQRRPIAQSLGIRELTQILNDLSRLRPLLMVDSKEVDGDSDRLWQALHAETKCRLLSALRNDGAKHAILNRSSQGTTEPSAVARSSGDFHRRDLLNGLVALCVDALPPRFHFDEELTSVQNRRLASSLPAYRRFHPGLSRSSNEAGDCSADEAITAHQGTAAGDTASDPQDAGVCSHLRAPQPRDERTEKPTSICNEEQLFGQTVRKLARRSAVPTRLLLRAVHRELTRQGRWEAATFVQQVAPPC</sequence>
<feature type="region of interest" description="Disordered" evidence="1">
    <location>
        <begin position="1516"/>
        <end position="1580"/>
    </location>
</feature>
<feature type="compositionally biased region" description="Pro residues" evidence="1">
    <location>
        <begin position="96"/>
        <end position="110"/>
    </location>
</feature>
<feature type="region of interest" description="Disordered" evidence="1">
    <location>
        <begin position="172"/>
        <end position="237"/>
    </location>
</feature>
<feature type="region of interest" description="Disordered" evidence="1">
    <location>
        <begin position="1672"/>
        <end position="1729"/>
    </location>
</feature>
<protein>
    <submittedName>
        <fullName evidence="2">Uncharacterized protein</fullName>
    </submittedName>
</protein>
<feature type="compositionally biased region" description="Acidic residues" evidence="1">
    <location>
        <begin position="2088"/>
        <end position="2097"/>
    </location>
</feature>
<evidence type="ECO:0000256" key="1">
    <source>
        <dbReference type="SAM" id="MobiDB-lite"/>
    </source>
</evidence>
<organism evidence="2 3">
    <name type="scientific">Toxoplasma gondii (strain ATCC 50861 / VEG)</name>
    <dbReference type="NCBI Taxonomy" id="432359"/>
    <lineage>
        <taxon>Eukaryota</taxon>
        <taxon>Sar</taxon>
        <taxon>Alveolata</taxon>
        <taxon>Apicomplexa</taxon>
        <taxon>Conoidasida</taxon>
        <taxon>Coccidia</taxon>
        <taxon>Eucoccidiorida</taxon>
        <taxon>Eimeriorina</taxon>
        <taxon>Sarcocystidae</taxon>
        <taxon>Toxoplasma</taxon>
    </lineage>
</organism>
<feature type="compositionally biased region" description="Polar residues" evidence="1">
    <location>
        <begin position="875"/>
        <end position="892"/>
    </location>
</feature>
<gene>
    <name evidence="2" type="ORF">TGVEG_292035</name>
</gene>
<feature type="compositionally biased region" description="Basic and acidic residues" evidence="1">
    <location>
        <begin position="1011"/>
        <end position="1024"/>
    </location>
</feature>
<feature type="region of interest" description="Disordered" evidence="1">
    <location>
        <begin position="999"/>
        <end position="1027"/>
    </location>
</feature>
<feature type="region of interest" description="Disordered" evidence="1">
    <location>
        <begin position="1597"/>
        <end position="1626"/>
    </location>
</feature>
<comment type="caution">
    <text evidence="2">The sequence shown here is derived from an EMBL/GenBank/DDBJ whole genome shotgun (WGS) entry which is preliminary data.</text>
</comment>
<feature type="compositionally biased region" description="Low complexity" evidence="1">
    <location>
        <begin position="226"/>
        <end position="235"/>
    </location>
</feature>
<feature type="region of interest" description="Disordered" evidence="1">
    <location>
        <begin position="2238"/>
        <end position="2265"/>
    </location>
</feature>
<evidence type="ECO:0000313" key="3">
    <source>
        <dbReference type="Proteomes" id="UP000002226"/>
    </source>
</evidence>
<feature type="region of interest" description="Disordered" evidence="1">
    <location>
        <begin position="818"/>
        <end position="920"/>
    </location>
</feature>
<feature type="compositionally biased region" description="Low complexity" evidence="1">
    <location>
        <begin position="201"/>
        <end position="219"/>
    </location>
</feature>
<feature type="compositionally biased region" description="Polar residues" evidence="1">
    <location>
        <begin position="1688"/>
        <end position="1701"/>
    </location>
</feature>
<keyword evidence="3" id="KW-1185">Reference proteome</keyword>
<feature type="region of interest" description="Disordered" evidence="1">
    <location>
        <begin position="2286"/>
        <end position="2356"/>
    </location>
</feature>
<accession>A0A125YKC8</accession>
<feature type="region of interest" description="Disordered" evidence="1">
    <location>
        <begin position="1400"/>
        <end position="1426"/>
    </location>
</feature>
<feature type="region of interest" description="Disordered" evidence="1">
    <location>
        <begin position="44"/>
        <end position="66"/>
    </location>
</feature>
<dbReference type="STRING" id="432359.A0A125YKC8"/>
<feature type="compositionally biased region" description="Basic and acidic residues" evidence="1">
    <location>
        <begin position="2098"/>
        <end position="2110"/>
    </location>
</feature>
<feature type="compositionally biased region" description="Polar residues" evidence="1">
    <location>
        <begin position="853"/>
        <end position="865"/>
    </location>
</feature>
<dbReference type="OMA" id="VMRFRYT"/>
<feature type="compositionally biased region" description="Low complexity" evidence="1">
    <location>
        <begin position="1233"/>
        <end position="1242"/>
    </location>
</feature>
<feature type="region of interest" description="Disordered" evidence="1">
    <location>
        <begin position="481"/>
        <end position="505"/>
    </location>
</feature>
<dbReference type="eggNOG" id="ENOG502SWVF">
    <property type="taxonomic scope" value="Eukaryota"/>
</dbReference>
<feature type="region of interest" description="Disordered" evidence="1">
    <location>
        <begin position="2086"/>
        <end position="2110"/>
    </location>
</feature>
<feature type="compositionally biased region" description="Polar residues" evidence="1">
    <location>
        <begin position="2309"/>
        <end position="2325"/>
    </location>
</feature>
<feature type="compositionally biased region" description="Low complexity" evidence="1">
    <location>
        <begin position="1324"/>
        <end position="1352"/>
    </location>
</feature>
<feature type="compositionally biased region" description="Basic and acidic residues" evidence="1">
    <location>
        <begin position="1288"/>
        <end position="1306"/>
    </location>
</feature>
<dbReference type="EMBL" id="AAYL02000084">
    <property type="protein sequence ID" value="ESS33984.1"/>
    <property type="molecule type" value="Genomic_DNA"/>
</dbReference>
<feature type="region of interest" description="Disordered" evidence="1">
    <location>
        <begin position="2511"/>
        <end position="2546"/>
    </location>
</feature>
<feature type="region of interest" description="Disordered" evidence="1">
    <location>
        <begin position="767"/>
        <end position="802"/>
    </location>
</feature>
<feature type="compositionally biased region" description="Polar residues" evidence="1">
    <location>
        <begin position="49"/>
        <end position="58"/>
    </location>
</feature>
<feature type="compositionally biased region" description="Low complexity" evidence="1">
    <location>
        <begin position="1211"/>
        <end position="1220"/>
    </location>
</feature>
<dbReference type="Proteomes" id="UP000002226">
    <property type="component" value="Unassembled WGS sequence"/>
</dbReference>
<reference evidence="2" key="1">
    <citation type="submission" date="2007-03" db="EMBL/GenBank/DDBJ databases">
        <authorList>
            <person name="Paulsen I."/>
        </authorList>
    </citation>
    <scope>NUCLEOTIDE SEQUENCE</scope>
    <source>
        <strain evidence="2">VEG</strain>
    </source>
</reference>
<feature type="region of interest" description="Disordered" evidence="1">
    <location>
        <begin position="83"/>
        <end position="115"/>
    </location>
</feature>
<dbReference type="VEuPathDB" id="ToxoDB:TGVEG_292035"/>
<feature type="region of interest" description="Disordered" evidence="1">
    <location>
        <begin position="1274"/>
        <end position="1353"/>
    </location>
</feature>
<feature type="compositionally biased region" description="Polar residues" evidence="1">
    <location>
        <begin position="768"/>
        <end position="783"/>
    </location>
</feature>
<evidence type="ECO:0000313" key="2">
    <source>
        <dbReference type="EMBL" id="ESS33984.1"/>
    </source>
</evidence>
<feature type="region of interest" description="Disordered" evidence="1">
    <location>
        <begin position="703"/>
        <end position="748"/>
    </location>
</feature>
<dbReference type="PaxDb" id="5811-TGME49_092030"/>
<feature type="region of interest" description="Disordered" evidence="1">
    <location>
        <begin position="1200"/>
        <end position="1261"/>
    </location>
</feature>
<feature type="compositionally biased region" description="Basic and acidic residues" evidence="1">
    <location>
        <begin position="2291"/>
        <end position="2308"/>
    </location>
</feature>